<dbReference type="PANTHER" id="PTHR14435:SF2">
    <property type="entry name" value="ZINC FINGER PROTEIN 106"/>
    <property type="match status" value="1"/>
</dbReference>
<dbReference type="GO" id="GO:0008270">
    <property type="term" value="F:zinc ion binding"/>
    <property type="evidence" value="ECO:0007669"/>
    <property type="project" value="UniProtKB-KW"/>
</dbReference>
<evidence type="ECO:0000313" key="5">
    <source>
        <dbReference type="EMBL" id="CAF3707314.1"/>
    </source>
</evidence>
<accession>A0A814BIY5</accession>
<dbReference type="SMART" id="SM00320">
    <property type="entry name" value="WD40"/>
    <property type="match status" value="5"/>
</dbReference>
<feature type="compositionally biased region" description="Polar residues" evidence="2">
    <location>
        <begin position="1"/>
        <end position="21"/>
    </location>
</feature>
<feature type="compositionally biased region" description="Polar residues" evidence="2">
    <location>
        <begin position="270"/>
        <end position="293"/>
    </location>
</feature>
<feature type="region of interest" description="Disordered" evidence="2">
    <location>
        <begin position="270"/>
        <end position="299"/>
    </location>
</feature>
<feature type="compositionally biased region" description="Polar residues" evidence="2">
    <location>
        <begin position="197"/>
        <end position="208"/>
    </location>
</feature>
<dbReference type="InterPro" id="IPR015943">
    <property type="entry name" value="WD40/YVTN_repeat-like_dom_sf"/>
</dbReference>
<feature type="region of interest" description="Disordered" evidence="2">
    <location>
        <begin position="1"/>
        <end position="39"/>
    </location>
</feature>
<dbReference type="Proteomes" id="UP000663829">
    <property type="component" value="Unassembled WGS sequence"/>
</dbReference>
<reference evidence="4" key="1">
    <citation type="submission" date="2021-02" db="EMBL/GenBank/DDBJ databases">
        <authorList>
            <person name="Nowell W R."/>
        </authorList>
    </citation>
    <scope>NUCLEOTIDE SEQUENCE</scope>
</reference>
<feature type="region of interest" description="Disordered" evidence="2">
    <location>
        <begin position="97"/>
        <end position="132"/>
    </location>
</feature>
<dbReference type="EMBL" id="CAJNOQ010001949">
    <property type="protein sequence ID" value="CAF0929050.1"/>
    <property type="molecule type" value="Genomic_DNA"/>
</dbReference>
<dbReference type="OrthoDB" id="10002522at2759"/>
<evidence type="ECO:0000313" key="6">
    <source>
        <dbReference type="Proteomes" id="UP000663829"/>
    </source>
</evidence>
<dbReference type="InterPro" id="IPR013087">
    <property type="entry name" value="Znf_C2H2_type"/>
</dbReference>
<protein>
    <recommendedName>
        <fullName evidence="3">C2H2-type domain-containing protein</fullName>
    </recommendedName>
</protein>
<dbReference type="PANTHER" id="PTHR14435">
    <property type="entry name" value="ZINC FINGER PROTEIN 106"/>
    <property type="match status" value="1"/>
</dbReference>
<name>A0A814BIY5_9BILA</name>
<comment type="caution">
    <text evidence="4">The sequence shown here is derived from an EMBL/GenBank/DDBJ whole genome shotgun (WGS) entry which is preliminary data.</text>
</comment>
<dbReference type="Proteomes" id="UP000681722">
    <property type="component" value="Unassembled WGS sequence"/>
</dbReference>
<feature type="region of interest" description="Disordered" evidence="2">
    <location>
        <begin position="172"/>
        <end position="210"/>
    </location>
</feature>
<dbReference type="PROSITE" id="PS50157">
    <property type="entry name" value="ZINC_FINGER_C2H2_2"/>
    <property type="match status" value="1"/>
</dbReference>
<dbReference type="GO" id="GO:0017124">
    <property type="term" value="F:SH3 domain binding"/>
    <property type="evidence" value="ECO:0007669"/>
    <property type="project" value="TreeGrafter"/>
</dbReference>
<dbReference type="Pfam" id="PF00400">
    <property type="entry name" value="WD40"/>
    <property type="match status" value="1"/>
</dbReference>
<dbReference type="GO" id="GO:0016020">
    <property type="term" value="C:membrane"/>
    <property type="evidence" value="ECO:0007669"/>
    <property type="project" value="TreeGrafter"/>
</dbReference>
<feature type="compositionally biased region" description="Polar residues" evidence="2">
    <location>
        <begin position="99"/>
        <end position="124"/>
    </location>
</feature>
<dbReference type="InterPro" id="IPR042622">
    <property type="entry name" value="Znf106"/>
</dbReference>
<dbReference type="AlphaFoldDB" id="A0A814BIY5"/>
<dbReference type="EMBL" id="CAJOBC010001949">
    <property type="protein sequence ID" value="CAF3707314.1"/>
    <property type="molecule type" value="Genomic_DNA"/>
</dbReference>
<sequence length="813" mass="91793">MSFPASVSHNQDQEMQVPSAENDQQQSVTTTVSSNTTSDDTEAFGYFLQAIQKQQQKLAWLQDKVVELLTDETTGQEHIHRASATLAETNDCFNEEYKQSSTDLNSKSQQSPSFVDNPPRSSRSTLKRPHCAESTSILLSSVKKVRPTITPRKTTSLNRDIINNEVHSSSSIQCDFEQPSTTTTEKSSSSLKCEPRSSVSDTTSTKPPSATADIASLSCSYLGTLSSRNRDVLSQVCLQIAHQSKLKFHFIQRKDVEKMKLIGLNLSNQNQKSFTKPSTTNQSDKQNENSTLKRSTDRLKIESQNKTPVEIKVLFKRQQLEQINEETERFTDCEPITVSGSSLIDFLIGNCNFGLFRTTEKQSVGKEIIGNAICQRSALPSSHYRFWRKRIKKYKYQGRQLVYQVQRCGLILTKHQSPITSLKFYRGILYSCSLNGSVRFHFTQSLRSCLNHKPIVTPNGGTQSLQLVHSDRFNRTVICVAGFDQILRVYSMSRDHQLKGQIFVGAPVHCTTVKFKILFAGLGSGEVAFISTRRLCVIHTIKCSAYVISSVSAAFDPDKRRLLMASSVDGSIIVISLVNEERRLVLEGHKKSPRNLIVDQENYHLYSCSADKKIIVHNFLTGEIIYTYETFDKAVTSIAMNQQQNLLISSSLDGIVKIFNTITHELIQQLTTHTSQSIITMIYKNGFVYCGMESGTIEAIQCDINVVYRCQYASCRQPFSRREDVFLHARLFHVQHSSTVQRCLWHKCMKWIAIKKFGEHLREHTEGLHLEEKQVDYENNSNKLCPTISSLPSSSTSSSITLLRRAISKTVIL</sequence>
<evidence type="ECO:0000256" key="2">
    <source>
        <dbReference type="SAM" id="MobiDB-lite"/>
    </source>
</evidence>
<dbReference type="PROSITE" id="PS00028">
    <property type="entry name" value="ZINC_FINGER_C2H2_1"/>
    <property type="match status" value="1"/>
</dbReference>
<dbReference type="GO" id="GO:0005829">
    <property type="term" value="C:cytosol"/>
    <property type="evidence" value="ECO:0007669"/>
    <property type="project" value="TreeGrafter"/>
</dbReference>
<dbReference type="InterPro" id="IPR036322">
    <property type="entry name" value="WD40_repeat_dom_sf"/>
</dbReference>
<keyword evidence="6" id="KW-1185">Reference proteome</keyword>
<keyword evidence="1" id="KW-0862">Zinc</keyword>
<dbReference type="Gene3D" id="2.130.10.10">
    <property type="entry name" value="YVTN repeat-like/Quinoprotein amine dehydrogenase"/>
    <property type="match status" value="2"/>
</dbReference>
<keyword evidence="1" id="KW-0863">Zinc-finger</keyword>
<dbReference type="SUPFAM" id="SSF50978">
    <property type="entry name" value="WD40 repeat-like"/>
    <property type="match status" value="1"/>
</dbReference>
<feature type="domain" description="C2H2-type" evidence="3">
    <location>
        <begin position="708"/>
        <end position="738"/>
    </location>
</feature>
<feature type="compositionally biased region" description="Low complexity" evidence="2">
    <location>
        <begin position="22"/>
        <end position="38"/>
    </location>
</feature>
<keyword evidence="1" id="KW-0479">Metal-binding</keyword>
<dbReference type="InterPro" id="IPR001680">
    <property type="entry name" value="WD40_rpt"/>
</dbReference>
<organism evidence="4 6">
    <name type="scientific">Didymodactylos carnosus</name>
    <dbReference type="NCBI Taxonomy" id="1234261"/>
    <lineage>
        <taxon>Eukaryota</taxon>
        <taxon>Metazoa</taxon>
        <taxon>Spiralia</taxon>
        <taxon>Gnathifera</taxon>
        <taxon>Rotifera</taxon>
        <taxon>Eurotatoria</taxon>
        <taxon>Bdelloidea</taxon>
        <taxon>Philodinida</taxon>
        <taxon>Philodinidae</taxon>
        <taxon>Didymodactylos</taxon>
    </lineage>
</organism>
<evidence type="ECO:0000259" key="3">
    <source>
        <dbReference type="PROSITE" id="PS50157"/>
    </source>
</evidence>
<evidence type="ECO:0000256" key="1">
    <source>
        <dbReference type="PROSITE-ProRule" id="PRU00042"/>
    </source>
</evidence>
<feature type="compositionally biased region" description="Low complexity" evidence="2">
    <location>
        <begin position="180"/>
        <end position="190"/>
    </location>
</feature>
<proteinExistence type="predicted"/>
<gene>
    <name evidence="4" type="ORF">GPM918_LOCUS10080</name>
    <name evidence="5" type="ORF">SRO942_LOCUS10081</name>
</gene>
<evidence type="ECO:0000313" key="4">
    <source>
        <dbReference type="EMBL" id="CAF0929050.1"/>
    </source>
</evidence>
<dbReference type="GO" id="GO:0003723">
    <property type="term" value="F:RNA binding"/>
    <property type="evidence" value="ECO:0007669"/>
    <property type="project" value="InterPro"/>
</dbReference>